<evidence type="ECO:0000256" key="2">
    <source>
        <dbReference type="ARBA" id="ARBA00022532"/>
    </source>
</evidence>
<dbReference type="Pfam" id="PF02866">
    <property type="entry name" value="Ldh_1_C"/>
    <property type="match status" value="1"/>
</dbReference>
<dbReference type="AlphaFoldDB" id="A0A8J6NVH1"/>
<dbReference type="EC" id="1.1.1.37" evidence="5"/>
<protein>
    <recommendedName>
        <fullName evidence="5">Malate dehydrogenase</fullName>
        <ecNumber evidence="5">1.1.1.37</ecNumber>
    </recommendedName>
</protein>
<keyword evidence="2 5" id="KW-0816">Tricarboxylic acid cycle</keyword>
<gene>
    <name evidence="5 11" type="primary">mdh</name>
    <name evidence="11" type="ORF">H8D24_00820</name>
</gene>
<dbReference type="GO" id="GO:0006099">
    <property type="term" value="P:tricarboxylic acid cycle"/>
    <property type="evidence" value="ECO:0007669"/>
    <property type="project" value="UniProtKB-UniRule"/>
</dbReference>
<feature type="binding site" evidence="5 7">
    <location>
        <position position="120"/>
    </location>
    <ligand>
        <name>substrate</name>
    </ligand>
</feature>
<feature type="binding site" evidence="5 7">
    <location>
        <position position="82"/>
    </location>
    <ligand>
        <name>substrate</name>
    </ligand>
</feature>
<proteinExistence type="inferred from homology"/>
<dbReference type="SUPFAM" id="SSF51735">
    <property type="entry name" value="NAD(P)-binding Rossmann-fold domains"/>
    <property type="match status" value="1"/>
</dbReference>
<evidence type="ECO:0000256" key="1">
    <source>
        <dbReference type="ARBA" id="ARBA00003966"/>
    </source>
</evidence>
<feature type="binding site" evidence="5 8">
    <location>
        <position position="95"/>
    </location>
    <ligand>
        <name>NAD(+)</name>
        <dbReference type="ChEBI" id="CHEBI:57540"/>
    </ligand>
</feature>
<evidence type="ECO:0000259" key="9">
    <source>
        <dbReference type="Pfam" id="PF00056"/>
    </source>
</evidence>
<evidence type="ECO:0000313" key="12">
    <source>
        <dbReference type="Proteomes" id="UP000654401"/>
    </source>
</evidence>
<dbReference type="InterPro" id="IPR036291">
    <property type="entry name" value="NAD(P)-bd_dom_sf"/>
</dbReference>
<reference evidence="11 12" key="1">
    <citation type="submission" date="2020-08" db="EMBL/GenBank/DDBJ databases">
        <title>Bridging the membrane lipid divide: bacteria of the FCB group superphylum have the potential to synthesize archaeal ether lipids.</title>
        <authorList>
            <person name="Villanueva L."/>
            <person name="Von Meijenfeldt F.A.B."/>
            <person name="Westbye A.B."/>
            <person name="Yadav S."/>
            <person name="Hopmans E.C."/>
            <person name="Dutilh B.E."/>
            <person name="Sinninghe Damste J.S."/>
        </authorList>
    </citation>
    <scope>NUCLEOTIDE SEQUENCE [LARGE SCALE GENOMIC DNA]</scope>
    <source>
        <strain evidence="11">NIOZ-UU100</strain>
    </source>
</reference>
<dbReference type="InterPro" id="IPR022383">
    <property type="entry name" value="Lactate/malate_DH_C"/>
</dbReference>
<dbReference type="EMBL" id="JACNFK010000012">
    <property type="protein sequence ID" value="MBC8518936.1"/>
    <property type="molecule type" value="Genomic_DNA"/>
</dbReference>
<dbReference type="FunFam" id="3.40.50.720:FF:000018">
    <property type="entry name" value="Malate dehydrogenase"/>
    <property type="match status" value="1"/>
</dbReference>
<comment type="similarity">
    <text evidence="5">Belongs to the LDH/MDH superfamily. MDH type 3 family.</text>
</comment>
<dbReference type="GO" id="GO:0030060">
    <property type="term" value="F:L-malate dehydrogenase (NAD+) activity"/>
    <property type="evidence" value="ECO:0007669"/>
    <property type="project" value="UniProtKB-UniRule"/>
</dbReference>
<keyword evidence="4 5" id="KW-0520">NAD</keyword>
<organism evidence="11 12">
    <name type="scientific">Candidatus Thiopontia autotrophica</name>
    <dbReference type="NCBI Taxonomy" id="2841688"/>
    <lineage>
        <taxon>Bacteria</taxon>
        <taxon>Pseudomonadati</taxon>
        <taxon>Pseudomonadota</taxon>
        <taxon>Gammaproteobacteria</taxon>
        <taxon>Candidatus Thiopontia</taxon>
    </lineage>
</organism>
<dbReference type="InterPro" id="IPR015955">
    <property type="entry name" value="Lactate_DH/Glyco_Ohase_4_C"/>
</dbReference>
<dbReference type="NCBIfam" id="NF004863">
    <property type="entry name" value="PRK06223.1"/>
    <property type="match status" value="1"/>
</dbReference>
<accession>A0A8J6NVH1</accession>
<dbReference type="GO" id="GO:0006089">
    <property type="term" value="P:lactate metabolic process"/>
    <property type="evidence" value="ECO:0007669"/>
    <property type="project" value="TreeGrafter"/>
</dbReference>
<dbReference type="GO" id="GO:0004459">
    <property type="term" value="F:L-lactate dehydrogenase (NAD+) activity"/>
    <property type="evidence" value="ECO:0007669"/>
    <property type="project" value="TreeGrafter"/>
</dbReference>
<evidence type="ECO:0000256" key="8">
    <source>
        <dbReference type="PIRSR" id="PIRSR000102-3"/>
    </source>
</evidence>
<comment type="function">
    <text evidence="1 5">Catalyzes the reversible oxidation of malate to oxaloacetate.</text>
</comment>
<dbReference type="PANTHER" id="PTHR43128:SF16">
    <property type="entry name" value="L-LACTATE DEHYDROGENASE"/>
    <property type="match status" value="1"/>
</dbReference>
<name>A0A8J6NVH1_9GAMM</name>
<dbReference type="Gene3D" id="3.40.50.720">
    <property type="entry name" value="NAD(P)-binding Rossmann-like Domain"/>
    <property type="match status" value="1"/>
</dbReference>
<evidence type="ECO:0000256" key="7">
    <source>
        <dbReference type="PIRSR" id="PIRSR000102-2"/>
    </source>
</evidence>
<dbReference type="PRINTS" id="PR00086">
    <property type="entry name" value="LLDHDRGNASE"/>
</dbReference>
<dbReference type="PIRSF" id="PIRSF000102">
    <property type="entry name" value="Lac_mal_DH"/>
    <property type="match status" value="1"/>
</dbReference>
<dbReference type="InterPro" id="IPR011275">
    <property type="entry name" value="Malate_DH_type3"/>
</dbReference>
<evidence type="ECO:0000256" key="3">
    <source>
        <dbReference type="ARBA" id="ARBA00023002"/>
    </source>
</evidence>
<dbReference type="Proteomes" id="UP000654401">
    <property type="component" value="Unassembled WGS sequence"/>
</dbReference>
<dbReference type="NCBIfam" id="TIGR01763">
    <property type="entry name" value="MalateDH_bact"/>
    <property type="match status" value="1"/>
</dbReference>
<feature type="binding site" evidence="5 8">
    <location>
        <begin position="8"/>
        <end position="13"/>
    </location>
    <ligand>
        <name>NAD(+)</name>
        <dbReference type="ChEBI" id="CHEBI:57540"/>
    </ligand>
</feature>
<evidence type="ECO:0000256" key="6">
    <source>
        <dbReference type="PIRSR" id="PIRSR000102-1"/>
    </source>
</evidence>
<dbReference type="InterPro" id="IPR001557">
    <property type="entry name" value="L-lactate/malate_DH"/>
</dbReference>
<comment type="catalytic activity">
    <reaction evidence="5">
        <text>(S)-malate + NAD(+) = oxaloacetate + NADH + H(+)</text>
        <dbReference type="Rhea" id="RHEA:21432"/>
        <dbReference type="ChEBI" id="CHEBI:15378"/>
        <dbReference type="ChEBI" id="CHEBI:15589"/>
        <dbReference type="ChEBI" id="CHEBI:16452"/>
        <dbReference type="ChEBI" id="CHEBI:57540"/>
        <dbReference type="ChEBI" id="CHEBI:57945"/>
        <dbReference type="EC" id="1.1.1.37"/>
    </reaction>
</comment>
<dbReference type="HAMAP" id="MF_00487">
    <property type="entry name" value="Malate_dehydrog_3"/>
    <property type="match status" value="1"/>
</dbReference>
<feature type="domain" description="Lactate/malate dehydrogenase N-terminal" evidence="9">
    <location>
        <begin position="3"/>
        <end position="142"/>
    </location>
</feature>
<sequence>MNKISIVGAGRVGEATAHLLAVREHAREVVLIDISEGAASGTALDIQETAPILGFDTKLTGSDDPSLMAGSEVVVITAGVPRKPGMSRSDVLETNLKVIDGIVGNVVKHAPDAIIIMVTNPVDVLTYHAWKSSGWDRSRVIGQAGVLDSMRMASFVSMETGFSIKDINAMVLGGHGDTMVPLPRFTTINGIPVRQFIDEEPLQQLIQRTRDGGAEILALKQNSSAYDAPGAAVAEMISAMSMNRRRILPCVAILDGEYGQSDIAMGVPVVLGQSGMESVVELDLDREEMGAFSQSAEMVLADLQKI</sequence>
<feature type="binding site" evidence="5 7">
    <location>
        <position position="88"/>
    </location>
    <ligand>
        <name>substrate</name>
    </ligand>
</feature>
<feature type="binding site" evidence="5 7">
    <location>
        <position position="151"/>
    </location>
    <ligand>
        <name>substrate</name>
    </ligand>
</feature>
<feature type="domain" description="Lactate/malate dehydrogenase C-terminal" evidence="10">
    <location>
        <begin position="147"/>
        <end position="305"/>
    </location>
</feature>
<dbReference type="PANTHER" id="PTHR43128">
    <property type="entry name" value="L-2-HYDROXYCARBOXYLATE DEHYDROGENASE (NAD(P)(+))"/>
    <property type="match status" value="1"/>
</dbReference>
<evidence type="ECO:0000313" key="11">
    <source>
        <dbReference type="EMBL" id="MBC8518936.1"/>
    </source>
</evidence>
<feature type="binding site" evidence="5 8">
    <location>
        <position position="33"/>
    </location>
    <ligand>
        <name>NAD(+)</name>
        <dbReference type="ChEBI" id="CHEBI:57540"/>
    </ligand>
</feature>
<dbReference type="SUPFAM" id="SSF56327">
    <property type="entry name" value="LDH C-terminal domain-like"/>
    <property type="match status" value="1"/>
</dbReference>
<feature type="active site" description="Proton acceptor" evidence="5 6">
    <location>
        <position position="175"/>
    </location>
</feature>
<feature type="binding site" evidence="5 8">
    <location>
        <begin position="118"/>
        <end position="120"/>
    </location>
    <ligand>
        <name>NAD(+)</name>
        <dbReference type="ChEBI" id="CHEBI:57540"/>
    </ligand>
</feature>
<keyword evidence="3 5" id="KW-0560">Oxidoreductase</keyword>
<evidence type="ECO:0000259" key="10">
    <source>
        <dbReference type="Pfam" id="PF02866"/>
    </source>
</evidence>
<dbReference type="Gene3D" id="3.90.110.10">
    <property type="entry name" value="Lactate dehydrogenase/glycoside hydrolase, family 4, C-terminal"/>
    <property type="match status" value="1"/>
</dbReference>
<comment type="caution">
    <text evidence="11">The sequence shown here is derived from an EMBL/GenBank/DDBJ whole genome shotgun (WGS) entry which is preliminary data.</text>
</comment>
<dbReference type="CDD" id="cd01339">
    <property type="entry name" value="LDH-like_MDH"/>
    <property type="match status" value="1"/>
</dbReference>
<evidence type="ECO:0000256" key="5">
    <source>
        <dbReference type="HAMAP-Rule" id="MF_00487"/>
    </source>
</evidence>
<evidence type="ECO:0000256" key="4">
    <source>
        <dbReference type="ARBA" id="ARBA00023027"/>
    </source>
</evidence>
<dbReference type="Pfam" id="PF00056">
    <property type="entry name" value="Ldh_1_N"/>
    <property type="match status" value="1"/>
</dbReference>
<dbReference type="InterPro" id="IPR001236">
    <property type="entry name" value="Lactate/malate_DH_N"/>
</dbReference>